<reference evidence="7 8" key="1">
    <citation type="submission" date="2017-09" db="EMBL/GenBank/DDBJ databases">
        <title>Depth-based differentiation of microbial function through sediment-hosted aquifers and enrichment of novel symbionts in the deep terrestrial subsurface.</title>
        <authorList>
            <person name="Probst A.J."/>
            <person name="Ladd B."/>
            <person name="Jarett J.K."/>
            <person name="Geller-Mcgrath D.E."/>
            <person name="Sieber C.M."/>
            <person name="Emerson J.B."/>
            <person name="Anantharaman K."/>
            <person name="Thomas B.C."/>
            <person name="Malmstrom R."/>
            <person name="Stieglmeier M."/>
            <person name="Klingl A."/>
            <person name="Woyke T."/>
            <person name="Ryan C.M."/>
            <person name="Banfield J.F."/>
        </authorList>
    </citation>
    <scope>NUCLEOTIDE SEQUENCE [LARGE SCALE GENOMIC DNA]</scope>
    <source>
        <strain evidence="7">CG23_combo_of_CG06-09_8_20_14_all_38_19</strain>
    </source>
</reference>
<dbReference type="Pfam" id="PF01676">
    <property type="entry name" value="Metalloenzyme"/>
    <property type="match status" value="1"/>
</dbReference>
<evidence type="ECO:0000256" key="4">
    <source>
        <dbReference type="ARBA" id="ARBA00005524"/>
    </source>
</evidence>
<dbReference type="PANTHER" id="PTHR31209:SF0">
    <property type="entry name" value="METALLOENZYME DOMAIN-CONTAINING PROTEIN"/>
    <property type="match status" value="1"/>
</dbReference>
<evidence type="ECO:0000256" key="3">
    <source>
        <dbReference type="ARBA" id="ARBA00004921"/>
    </source>
</evidence>
<dbReference type="GO" id="GO:0046872">
    <property type="term" value="F:metal ion binding"/>
    <property type="evidence" value="ECO:0007669"/>
    <property type="project" value="InterPro"/>
</dbReference>
<evidence type="ECO:0000256" key="2">
    <source>
        <dbReference type="ARBA" id="ARBA00002315"/>
    </source>
</evidence>
<dbReference type="Pfam" id="PF10143">
    <property type="entry name" value="PhosphMutase"/>
    <property type="match status" value="1"/>
</dbReference>
<name>A0A2G9YWS4_9BACT</name>
<organism evidence="7 8">
    <name type="scientific">Candidatus Nealsonbacteria bacterium CG23_combo_of_CG06-09_8_20_14_all_38_19</name>
    <dbReference type="NCBI Taxonomy" id="1974721"/>
    <lineage>
        <taxon>Bacteria</taxon>
        <taxon>Candidatus Nealsoniibacteriota</taxon>
    </lineage>
</organism>
<comment type="caution">
    <text evidence="7">The sequence shown here is derived from an EMBL/GenBank/DDBJ whole genome shotgun (WGS) entry which is preliminary data.</text>
</comment>
<keyword evidence="5" id="KW-0324">Glycolysis</keyword>
<comment type="pathway">
    <text evidence="3">Carbohydrate degradation.</text>
</comment>
<dbReference type="AlphaFoldDB" id="A0A2G9YWS4"/>
<dbReference type="CDD" id="cd16011">
    <property type="entry name" value="iPGM_like"/>
    <property type="match status" value="1"/>
</dbReference>
<dbReference type="InterPro" id="IPR004456">
    <property type="entry name" value="Pglycerate_mutase_ApgM"/>
</dbReference>
<dbReference type="Gene3D" id="3.40.720.10">
    <property type="entry name" value="Alkaline Phosphatase, subunit A"/>
    <property type="match status" value="2"/>
</dbReference>
<feature type="non-terminal residue" evidence="7">
    <location>
        <position position="284"/>
    </location>
</feature>
<dbReference type="Proteomes" id="UP000230273">
    <property type="component" value="Unassembled WGS sequence"/>
</dbReference>
<comment type="catalytic activity">
    <reaction evidence="1">
        <text>(2R)-2-phosphoglycerate = (2R)-3-phosphoglycerate</text>
        <dbReference type="Rhea" id="RHEA:15901"/>
        <dbReference type="ChEBI" id="CHEBI:58272"/>
        <dbReference type="ChEBI" id="CHEBI:58289"/>
        <dbReference type="EC" id="5.4.2.12"/>
    </reaction>
</comment>
<feature type="domain" description="Metalloenzyme" evidence="6">
    <location>
        <begin position="2"/>
        <end position="281"/>
    </location>
</feature>
<evidence type="ECO:0000259" key="6">
    <source>
        <dbReference type="Pfam" id="PF01676"/>
    </source>
</evidence>
<evidence type="ECO:0000256" key="5">
    <source>
        <dbReference type="ARBA" id="ARBA00023152"/>
    </source>
</evidence>
<evidence type="ECO:0000313" key="8">
    <source>
        <dbReference type="Proteomes" id="UP000230273"/>
    </source>
</evidence>
<sequence>MKKILLIVIDGLGDEPISQLKNQTPLEAAKTPNLDFLAKNGICGLVLPFQFPEKPASDISHLALFGYDPKKYYLGRGPYEATGIGLKLLKGDVALRVNFATVNENLKVIDRRAGRIEKTQNLIKTLSQIKINGIKFLIKKSYGHRAVLVLRGKNISWAVTDGDPQKVGERAKKIFPKNKAAKFTAKILNEFLEKAHQILKNHPFNKERERVGLFPANYLLFRGAGEIREIPKFNEKYGLRACCIAGGALYKGIGKILGMDLIKVKGTNGLPNTNLKGKIQAAKR</sequence>
<comment type="similarity">
    <text evidence="4">Belongs to the BPG-independent phosphoglycerate mutase family. A-PGAM subfamily.</text>
</comment>
<gene>
    <name evidence="7" type="ORF">COX36_02190</name>
</gene>
<dbReference type="PANTHER" id="PTHR31209">
    <property type="entry name" value="COFACTOR-INDEPENDENT PHOSPHOGLYCERATE MUTASE"/>
    <property type="match status" value="1"/>
</dbReference>
<protein>
    <submittedName>
        <fullName evidence="7">Phosphoglycerate mutase</fullName>
    </submittedName>
</protein>
<evidence type="ECO:0000313" key="7">
    <source>
        <dbReference type="EMBL" id="PIP23639.1"/>
    </source>
</evidence>
<accession>A0A2G9YWS4</accession>
<dbReference type="EMBL" id="PCRP01000034">
    <property type="protein sequence ID" value="PIP23639.1"/>
    <property type="molecule type" value="Genomic_DNA"/>
</dbReference>
<proteinExistence type="inferred from homology"/>
<dbReference type="GO" id="GO:0006096">
    <property type="term" value="P:glycolytic process"/>
    <property type="evidence" value="ECO:0007669"/>
    <property type="project" value="UniProtKB-KW"/>
</dbReference>
<comment type="function">
    <text evidence="2">Catalyzes the interconversion of 2-phosphoglycerate and 3-phosphoglycerate.</text>
</comment>
<dbReference type="SUPFAM" id="SSF53649">
    <property type="entry name" value="Alkaline phosphatase-like"/>
    <property type="match status" value="1"/>
</dbReference>
<dbReference type="InterPro" id="IPR017850">
    <property type="entry name" value="Alkaline_phosphatase_core_sf"/>
</dbReference>
<dbReference type="InterPro" id="IPR006124">
    <property type="entry name" value="Metalloenzyme"/>
</dbReference>
<dbReference type="GO" id="GO:0004619">
    <property type="term" value="F:phosphoglycerate mutase activity"/>
    <property type="evidence" value="ECO:0007669"/>
    <property type="project" value="UniProtKB-EC"/>
</dbReference>
<evidence type="ECO:0000256" key="1">
    <source>
        <dbReference type="ARBA" id="ARBA00000370"/>
    </source>
</evidence>